<evidence type="ECO:0000313" key="4">
    <source>
        <dbReference type="Proteomes" id="UP000008370"/>
    </source>
</evidence>
<dbReference type="HOGENOM" id="CLU_264530_0_0_1"/>
<evidence type="ECO:0000259" key="2">
    <source>
        <dbReference type="Pfam" id="PF12231"/>
    </source>
</evidence>
<dbReference type="Pfam" id="PF12231">
    <property type="entry name" value="Rif1_N"/>
    <property type="match status" value="1"/>
</dbReference>
<feature type="compositionally biased region" description="Basic and acidic residues" evidence="1">
    <location>
        <begin position="1"/>
        <end position="12"/>
    </location>
</feature>
<keyword evidence="4" id="KW-1185">Reference proteome</keyword>
<feature type="compositionally biased region" description="Polar residues" evidence="1">
    <location>
        <begin position="1134"/>
        <end position="1147"/>
    </location>
</feature>
<sequence>MTRHEHEGKDASRPTTSTDSANYFQAPIDALVRSMKGKSSVAHPGGDLTRIYAAFASRIKTFATSAGATTASTSPAIEYLRIKGGAVLACISRDIRLAFAEPTLVKRPHSPTHPQSVSLHASQSQDGSIAEAAHSSAICHHAMRLASCILAFPALYTTLLSQGLDEVFDLLLDILNPRTLKTFNSQKTRGLAIWILSTQQLPATVLRTRDKRVIEVIEGILSDAESSEQMKGDGLKVLHNVLCRHPSLFFLGSIHLFPLVLLHIVSSSSSTRLRAAYALAGFTQAALWSRSDAAPAKHTKPSASAREYLHQQVSKFSETQCEWSREQAMTLRDFVAAALPAQDRSYYAKDISWAFSVMGCLAVLADGSFFSTPSLLKMIVRAMESVRNHDFTPLLYLHSFVWRCLVWAYGRLVDATELHAPQDPARVKEDSFREKVVAIVSQDGKFGVRSALVSVFLNEATRQPEGDAVTKAVLVVEELLQRSNSQLVKEGIALLRQLTNAATDPSRAQLVPPYDLQQVLVTELLDGTMVDIEPGRLASIVSRIGGFEPASARPLTDVELDTHWDRILVAWRRAMERVLKGGMKPGHDLLATWKSLLLVRSRAPQTSKNCAAAQDSVISTITRLATQAVPSEGFAPVLCTAVHELWKVVQSVCEQGWLIRVSNGLFEALLGIVGGILGLNDETEAALVALSTDLLVHGSPDLWRKLSSRLDNSNLCLRLWQLAAAKWTHIDPIKPWEDSVTFLSFPVNLSSASEETLAEWKKMFKFVISSAKASGISPDAVVENLMKETSHDLIPPAFIPIFITHLTLSDDNIVATTTLRHVNSFLSIYPSQDIYPSLDVIRALSSIISNCTSSNVVSALKILSEGLCVWIGADCNAVPSADYEKVLVGFYCTMLRRLREVTIPVNEVLRDLEDLLCLPLINIRSTTNALALKEFCEAVWRQNSSCPVTFPAKLLLHLSAFYDVAVPRAFHPDFLPEPSQSESQRQPLSQVNDLLQDPMTSIVRNRVEEVDGPCVRELFPSNASAGPEKVPDEQRKSSNDKHSHVLSDSSRINEGVDTCHGALERCSTRQVSLVFDHAALRSHRSPENMSPNESSPVSKKRPRPSEEEGWNQKKRQRIVDPATSKYLLGDTATRGDSSSTGHSYSGTKKSEDAELQTGSGLVCYSMSPEVPYPEQTALPSPPCTAEAAELEYQSVSQGGVTESSLGSSPPCLSQPLHTLQQAYYAIVANTDMSVGDTLAAQQIAAAMQTVLAARLKQKLARKDI</sequence>
<dbReference type="Proteomes" id="UP000008370">
    <property type="component" value="Unassembled WGS sequence"/>
</dbReference>
<feature type="compositionally biased region" description="Basic and acidic residues" evidence="1">
    <location>
        <begin position="1029"/>
        <end position="1045"/>
    </location>
</feature>
<feature type="region of interest" description="Disordered" evidence="1">
    <location>
        <begin position="1080"/>
        <end position="1153"/>
    </location>
</feature>
<dbReference type="RefSeq" id="XP_007399818.1">
    <property type="nucleotide sequence ID" value="XM_007399756.1"/>
</dbReference>
<evidence type="ECO:0000256" key="1">
    <source>
        <dbReference type="SAM" id="MobiDB-lite"/>
    </source>
</evidence>
<dbReference type="GeneID" id="18910425"/>
<dbReference type="EMBL" id="JH930476">
    <property type="protein sequence ID" value="EKM52034.1"/>
    <property type="molecule type" value="Genomic_DNA"/>
</dbReference>
<feature type="region of interest" description="Disordered" evidence="1">
    <location>
        <begin position="1017"/>
        <end position="1049"/>
    </location>
</feature>
<gene>
    <name evidence="3" type="ORF">PHACADRAFT_187397</name>
</gene>
<dbReference type="AlphaFoldDB" id="K5VZI8"/>
<dbReference type="SUPFAM" id="SSF48371">
    <property type="entry name" value="ARM repeat"/>
    <property type="match status" value="1"/>
</dbReference>
<dbReference type="InParanoid" id="K5VZI8"/>
<accession>K5VZI8</accession>
<dbReference type="KEGG" id="pco:PHACADRAFT_187397"/>
<feature type="compositionally biased region" description="Low complexity" evidence="1">
    <location>
        <begin position="1087"/>
        <end position="1097"/>
    </location>
</feature>
<reference evidence="3 4" key="1">
    <citation type="journal article" date="2012" name="BMC Genomics">
        <title>Comparative genomics of the white-rot fungi, Phanerochaete carnosa and P. chrysosporium, to elucidate the genetic basis of the distinct wood types they colonize.</title>
        <authorList>
            <person name="Suzuki H."/>
            <person name="MacDonald J."/>
            <person name="Syed K."/>
            <person name="Salamov A."/>
            <person name="Hori C."/>
            <person name="Aerts A."/>
            <person name="Henrissat B."/>
            <person name="Wiebenga A."/>
            <person name="vanKuyk P.A."/>
            <person name="Barry K."/>
            <person name="Lindquist E."/>
            <person name="LaButti K."/>
            <person name="Lapidus A."/>
            <person name="Lucas S."/>
            <person name="Coutinho P."/>
            <person name="Gong Y."/>
            <person name="Samejima M."/>
            <person name="Mahadevan R."/>
            <person name="Abou-Zaid M."/>
            <person name="de Vries R.P."/>
            <person name="Igarashi K."/>
            <person name="Yadav J.S."/>
            <person name="Grigoriev I.V."/>
            <person name="Master E.R."/>
        </authorList>
    </citation>
    <scope>NUCLEOTIDE SEQUENCE [LARGE SCALE GENOMIC DNA]</scope>
    <source>
        <strain evidence="3 4">HHB-10118-sp</strain>
    </source>
</reference>
<name>K5VZI8_PHACS</name>
<evidence type="ECO:0000313" key="3">
    <source>
        <dbReference type="EMBL" id="EKM52034.1"/>
    </source>
</evidence>
<proteinExistence type="predicted"/>
<feature type="domain" description="Telomere-associated protein Rif1 N-terminal" evidence="2">
    <location>
        <begin position="132"/>
        <end position="277"/>
    </location>
</feature>
<dbReference type="InterPro" id="IPR022031">
    <property type="entry name" value="Rif1_N"/>
</dbReference>
<organism evidence="3 4">
    <name type="scientific">Phanerochaete carnosa (strain HHB-10118-sp)</name>
    <name type="common">White-rot fungus</name>
    <name type="synonym">Peniophora carnosa</name>
    <dbReference type="NCBI Taxonomy" id="650164"/>
    <lineage>
        <taxon>Eukaryota</taxon>
        <taxon>Fungi</taxon>
        <taxon>Dikarya</taxon>
        <taxon>Basidiomycota</taxon>
        <taxon>Agaricomycotina</taxon>
        <taxon>Agaricomycetes</taxon>
        <taxon>Polyporales</taxon>
        <taxon>Phanerochaetaceae</taxon>
        <taxon>Phanerochaete</taxon>
    </lineage>
</organism>
<dbReference type="OrthoDB" id="3259617at2759"/>
<dbReference type="InterPro" id="IPR016024">
    <property type="entry name" value="ARM-type_fold"/>
</dbReference>
<feature type="region of interest" description="Disordered" evidence="1">
    <location>
        <begin position="1"/>
        <end position="20"/>
    </location>
</feature>
<protein>
    <recommendedName>
        <fullName evidence="2">Telomere-associated protein Rif1 N-terminal domain-containing protein</fullName>
    </recommendedName>
</protein>